<dbReference type="OrthoDB" id="2555634at2759"/>
<organism evidence="2 3">
    <name type="scientific">Maudiozyma exigua</name>
    <name type="common">Yeast</name>
    <name type="synonym">Kazachstania exigua</name>
    <dbReference type="NCBI Taxonomy" id="34358"/>
    <lineage>
        <taxon>Eukaryota</taxon>
        <taxon>Fungi</taxon>
        <taxon>Dikarya</taxon>
        <taxon>Ascomycota</taxon>
        <taxon>Saccharomycotina</taxon>
        <taxon>Saccharomycetes</taxon>
        <taxon>Saccharomycetales</taxon>
        <taxon>Saccharomycetaceae</taxon>
        <taxon>Maudiozyma</taxon>
    </lineage>
</organism>
<protein>
    <submittedName>
        <fullName evidence="2">Uncharacterized protein</fullName>
    </submittedName>
</protein>
<dbReference type="AlphaFoldDB" id="A0A9P6VZE1"/>
<dbReference type="Proteomes" id="UP000750334">
    <property type="component" value="Unassembled WGS sequence"/>
</dbReference>
<name>A0A9P6VZE1_MAUEX</name>
<reference evidence="2 3" key="1">
    <citation type="submission" date="2020-11" db="EMBL/GenBank/DDBJ databases">
        <title>Kefir isolates.</title>
        <authorList>
            <person name="Marcisauskas S."/>
            <person name="Kim Y."/>
            <person name="Blasche S."/>
        </authorList>
    </citation>
    <scope>NUCLEOTIDE SEQUENCE [LARGE SCALE GENOMIC DNA]</scope>
    <source>
        <strain evidence="2 3">OG2</strain>
    </source>
</reference>
<comment type="caution">
    <text evidence="2">The sequence shown here is derived from an EMBL/GenBank/DDBJ whole genome shotgun (WGS) entry which is preliminary data.</text>
</comment>
<sequence>MVFSKGYNRRDSKWIQPLFTPLPLGATGFVPASLTSEIASTPEKPKQETESTPRKAEPMKHSIAREAGKVQKPLLISDIRDPKNKLSSLIKNASKNKKALDQRNERIQKTKQQSKSRYGW</sequence>
<feature type="region of interest" description="Disordered" evidence="1">
    <location>
        <begin position="33"/>
        <end position="120"/>
    </location>
</feature>
<evidence type="ECO:0000313" key="2">
    <source>
        <dbReference type="EMBL" id="KAG0659336.1"/>
    </source>
</evidence>
<keyword evidence="3" id="KW-1185">Reference proteome</keyword>
<feature type="compositionally biased region" description="Basic and acidic residues" evidence="1">
    <location>
        <begin position="98"/>
        <end position="108"/>
    </location>
</feature>
<accession>A0A9P6VZE1</accession>
<gene>
    <name evidence="2" type="ORF">C6P45_001855</name>
</gene>
<evidence type="ECO:0000256" key="1">
    <source>
        <dbReference type="SAM" id="MobiDB-lite"/>
    </source>
</evidence>
<proteinExistence type="predicted"/>
<dbReference type="EMBL" id="PUHR01000193">
    <property type="protein sequence ID" value="KAG0659336.1"/>
    <property type="molecule type" value="Genomic_DNA"/>
</dbReference>
<feature type="compositionally biased region" description="Polar residues" evidence="1">
    <location>
        <begin position="110"/>
        <end position="120"/>
    </location>
</feature>
<evidence type="ECO:0000313" key="3">
    <source>
        <dbReference type="Proteomes" id="UP000750334"/>
    </source>
</evidence>
<feature type="compositionally biased region" description="Basic and acidic residues" evidence="1">
    <location>
        <begin position="43"/>
        <end position="69"/>
    </location>
</feature>